<keyword evidence="1" id="KW-0238">DNA-binding</keyword>
<evidence type="ECO:0008006" key="6">
    <source>
        <dbReference type="Google" id="ProtNLM"/>
    </source>
</evidence>
<name>A0A409YMB8_9AGAR</name>
<keyword evidence="2" id="KW-0233">DNA recombination</keyword>
<dbReference type="InterPro" id="IPR052055">
    <property type="entry name" value="Hepadnavirus_pol/RT"/>
</dbReference>
<organism evidence="4 5">
    <name type="scientific">Panaeolus cyanescens</name>
    <dbReference type="NCBI Taxonomy" id="181874"/>
    <lineage>
        <taxon>Eukaryota</taxon>
        <taxon>Fungi</taxon>
        <taxon>Dikarya</taxon>
        <taxon>Basidiomycota</taxon>
        <taxon>Agaricomycotina</taxon>
        <taxon>Agaricomycetes</taxon>
        <taxon>Agaricomycetidae</taxon>
        <taxon>Agaricales</taxon>
        <taxon>Agaricineae</taxon>
        <taxon>Galeropsidaceae</taxon>
        <taxon>Panaeolus</taxon>
    </lineage>
</organism>
<evidence type="ECO:0000256" key="1">
    <source>
        <dbReference type="ARBA" id="ARBA00023125"/>
    </source>
</evidence>
<dbReference type="GO" id="GO:0003677">
    <property type="term" value="F:DNA binding"/>
    <property type="evidence" value="ECO:0007669"/>
    <property type="project" value="UniProtKB-KW"/>
</dbReference>
<keyword evidence="3" id="KW-0175">Coiled coil</keyword>
<comment type="caution">
    <text evidence="4">The sequence shown here is derived from an EMBL/GenBank/DDBJ whole genome shotgun (WGS) entry which is preliminary data.</text>
</comment>
<dbReference type="STRING" id="181874.A0A409YMB8"/>
<evidence type="ECO:0000313" key="4">
    <source>
        <dbReference type="EMBL" id="PPR04165.1"/>
    </source>
</evidence>
<evidence type="ECO:0000256" key="3">
    <source>
        <dbReference type="SAM" id="Coils"/>
    </source>
</evidence>
<accession>A0A409YMB8</accession>
<dbReference type="SUPFAM" id="SSF56349">
    <property type="entry name" value="DNA breaking-rejoining enzymes"/>
    <property type="match status" value="1"/>
</dbReference>
<dbReference type="EMBL" id="NHTK01000984">
    <property type="protein sequence ID" value="PPR04165.1"/>
    <property type="molecule type" value="Genomic_DNA"/>
</dbReference>
<gene>
    <name evidence="4" type="ORF">CVT24_010762</name>
</gene>
<reference evidence="4 5" key="1">
    <citation type="journal article" date="2018" name="Evol. Lett.">
        <title>Horizontal gene cluster transfer increased hallucinogenic mushroom diversity.</title>
        <authorList>
            <person name="Reynolds H.T."/>
            <person name="Vijayakumar V."/>
            <person name="Gluck-Thaler E."/>
            <person name="Korotkin H.B."/>
            <person name="Matheny P.B."/>
            <person name="Slot J.C."/>
        </authorList>
    </citation>
    <scope>NUCLEOTIDE SEQUENCE [LARGE SCALE GENOMIC DNA]</scope>
    <source>
        <strain evidence="4 5">2629</strain>
    </source>
</reference>
<dbReference type="PANTHER" id="PTHR33050:SF7">
    <property type="entry name" value="RIBONUCLEASE H"/>
    <property type="match status" value="1"/>
</dbReference>
<dbReference type="OrthoDB" id="2678913at2759"/>
<dbReference type="Gene3D" id="1.10.443.10">
    <property type="entry name" value="Intergrase catalytic core"/>
    <property type="match status" value="1"/>
</dbReference>
<evidence type="ECO:0000313" key="5">
    <source>
        <dbReference type="Proteomes" id="UP000284842"/>
    </source>
</evidence>
<feature type="coiled-coil region" evidence="3">
    <location>
        <begin position="52"/>
        <end position="99"/>
    </location>
</feature>
<dbReference type="PANTHER" id="PTHR33050">
    <property type="entry name" value="REVERSE TRANSCRIPTASE DOMAIN-CONTAINING PROTEIN"/>
    <property type="match status" value="1"/>
</dbReference>
<dbReference type="InterPro" id="IPR013762">
    <property type="entry name" value="Integrase-like_cat_sf"/>
</dbReference>
<evidence type="ECO:0000256" key="2">
    <source>
        <dbReference type="ARBA" id="ARBA00023172"/>
    </source>
</evidence>
<sequence>MAQIINDDHQQVECPDYASAAYDATRLALTSKGLSEQEAIDVLRGSWNAQRDVEAERRRVESEERRRVAEEEARVAKEAEDLRIAAKKEEAEATEKELRKKYHTKFLDFEEGTPMPERPPIFLPVSLMKKLQRGEYLELWYFTDQGYKASAVNINDTQDQSYMYARDDEGNMQLVPASSIKSGKVAVVEDEKLDWGDFLTAYGRMLDAMMEAGWPEKKIAMFGKFWSTIQVHKWSRVHDVTGVDRRALLIYQGEQRRLWHLMALRGSVLPDLSIINDTLLNAARADAMKLHLTQGTQVPIQRERTMHTARVSPISTQREIYVPTTSHAPPEGRVFRAAQAHHELSPPALSAWGDTNTTYGTAEQRRYMAQEHPPSPRGRFAAVQAHSTTNATSARDAVLGPMELRSALERQRNINSSPYHGDFWRKILRKHGLLDVYGSVVEGIEEGFVVGFPDIVDVQSPENRITIGEHVSHFLSIISNEIKAGRYIGPVTASTLRDVIGPYQSSPISIIPKTTPGKFRLVQNFSFPFTPNRQFPSPSINSFTNPSDFPCTWGTFRTMCILISALPEGSQLAVRDVAEAYRTVPLHHSQWPAAVVRVDADLYTIDTCAAFGASPSGGVFGTVADAACDIFRAEGYGPLSKWVDDCFFVRVLRSEISAFNRVRKEWHTLIRSAGVQHSKGRRWFGGQVMEDGGVFDMFEDCYFPLVDRSSASPRSAEDQQYAYNMEDIDRLSDSLGIPWQRSKDVNFSFCATYFGLAWNLKERTVALPESKASKYRAAIVLWQSSARHDLKETQQLYGKLLHASLVVPAGRARLVGLECALVFAHRDPLATRFPPRSVARELAWWLSRLASPKLSRSVTIPSSLADVQAYSDASTGFGIGVVIGEHWRAWRLRPGWRTRGGSKDIGWAEAVGFYILVNIVTSLLPPDTHFRVFCDNEGVVGGWRNSRSRNSAVNNIFRLTLDLLESREFVGCAHCSYIPSGKNPADGPSRGLYPSNVFLLPPVSLPNYFDAFLIDAQTSDGAEHGSELDGGLKGDADGYDDNIEQGLGPEDPQWSHLETEFDALASLFATADRLRLWRPLVQGISGAGSHLSKAEVDRVFNVLSASWQTSTKRTYGAGLLLFHSFCDRKSPPIPEASRAPIGAPLLLDFLTACAGVYAGTTVKNYAYGLKAWHTVHALAWTISDDQLNAALSAAEKMTPSILRRPERAPVTVAYLTQLAPHFDMTVPLDCAVFACLTTVFWSLSRLGEFVVPAVKSFDPGMHVKHKDCPCDWRVRGVADPEQAMAHHLRVNNPGLEDHLFGWRSPKGHITPLSRTSFLRRVNSAVAAAGVDRFQGHSLRIGGVLEFLLRGIPFDVVKTMGRWSSDAFSLYLRKHAAILAPYIQDVPVLEPFTRIAMPQRVR</sequence>
<dbReference type="InterPro" id="IPR011010">
    <property type="entry name" value="DNA_brk_join_enz"/>
</dbReference>
<dbReference type="SUPFAM" id="SSF47823">
    <property type="entry name" value="lambda integrase-like, N-terminal domain"/>
    <property type="match status" value="1"/>
</dbReference>
<proteinExistence type="predicted"/>
<dbReference type="GO" id="GO:0015074">
    <property type="term" value="P:DNA integration"/>
    <property type="evidence" value="ECO:0007669"/>
    <property type="project" value="InterPro"/>
</dbReference>
<dbReference type="Proteomes" id="UP000284842">
    <property type="component" value="Unassembled WGS sequence"/>
</dbReference>
<dbReference type="Gene3D" id="1.10.150.130">
    <property type="match status" value="1"/>
</dbReference>
<keyword evidence="5" id="KW-1185">Reference proteome</keyword>
<dbReference type="InParanoid" id="A0A409YMB8"/>
<dbReference type="InterPro" id="IPR010998">
    <property type="entry name" value="Integrase_recombinase_N"/>
</dbReference>
<dbReference type="GO" id="GO:0006310">
    <property type="term" value="P:DNA recombination"/>
    <property type="evidence" value="ECO:0007669"/>
    <property type="project" value="UniProtKB-KW"/>
</dbReference>
<protein>
    <recommendedName>
        <fullName evidence="6">Reverse transcriptase domain-containing protein</fullName>
    </recommendedName>
</protein>